<organism evidence="2 3">
    <name type="scientific">Phocaeicola plebeius</name>
    <dbReference type="NCBI Taxonomy" id="310297"/>
    <lineage>
        <taxon>Bacteria</taxon>
        <taxon>Pseudomonadati</taxon>
        <taxon>Bacteroidota</taxon>
        <taxon>Bacteroidia</taxon>
        <taxon>Bacteroidales</taxon>
        <taxon>Bacteroidaceae</taxon>
        <taxon>Phocaeicola</taxon>
    </lineage>
</organism>
<evidence type="ECO:0000256" key="1">
    <source>
        <dbReference type="SAM" id="Phobius"/>
    </source>
</evidence>
<reference evidence="2 3" key="1">
    <citation type="submission" date="2018-08" db="EMBL/GenBank/DDBJ databases">
        <title>A genome reference for cultivated species of the human gut microbiota.</title>
        <authorList>
            <person name="Zou Y."/>
            <person name="Xue W."/>
            <person name="Luo G."/>
        </authorList>
    </citation>
    <scope>NUCLEOTIDE SEQUENCE [LARGE SCALE GENOMIC DNA]</scope>
    <source>
        <strain evidence="2 3">AM31-10</strain>
    </source>
</reference>
<feature type="transmembrane region" description="Helical" evidence="1">
    <location>
        <begin position="39"/>
        <end position="59"/>
    </location>
</feature>
<evidence type="ECO:0000313" key="2">
    <source>
        <dbReference type="EMBL" id="RHD51475.1"/>
    </source>
</evidence>
<comment type="caution">
    <text evidence="2">The sequence shown here is derived from an EMBL/GenBank/DDBJ whole genome shotgun (WGS) entry which is preliminary data.</text>
</comment>
<evidence type="ECO:0000313" key="3">
    <source>
        <dbReference type="Proteomes" id="UP000284361"/>
    </source>
</evidence>
<dbReference type="EMBL" id="QSJG01000029">
    <property type="protein sequence ID" value="RHD51475.1"/>
    <property type="molecule type" value="Genomic_DNA"/>
</dbReference>
<dbReference type="PROSITE" id="PS51257">
    <property type="entry name" value="PROKAR_LIPOPROTEIN"/>
    <property type="match status" value="1"/>
</dbReference>
<gene>
    <name evidence="2" type="ORF">DW789_12440</name>
</gene>
<dbReference type="Proteomes" id="UP000284361">
    <property type="component" value="Unassembled WGS sequence"/>
</dbReference>
<feature type="transmembrane region" description="Helical" evidence="1">
    <location>
        <begin position="9"/>
        <end position="27"/>
    </location>
</feature>
<name>A0A414FP78_9BACT</name>
<protein>
    <submittedName>
        <fullName evidence="2">Uncharacterized protein</fullName>
    </submittedName>
</protein>
<keyword evidence="1" id="KW-0472">Membrane</keyword>
<dbReference type="RefSeq" id="WP_118165695.1">
    <property type="nucleotide sequence ID" value="NZ_JAQEYB010000037.1"/>
</dbReference>
<keyword evidence="1" id="KW-1133">Transmembrane helix</keyword>
<accession>A0A414FP78</accession>
<dbReference type="AlphaFoldDB" id="A0A414FP78"/>
<sequence length="208" mass="23794">MNKSHNHNIVSWIALVLSIIACIITWVRVDVYFTNDTFVGIMAGFMGACATIVVGAQIYNSIETSRKIKELESLQTQINSDIKYLKEEREKSLHMTKYGLNHSLGISTCISGNKFYAYDAFFTALEEALILDNTTYINGVLNNIEVLCNKIKSKSEKVVAKVFIIEKYNPKNLSKYNSYKLIETRYEEYYETIKEAYEKCIKQSQTAS</sequence>
<proteinExistence type="predicted"/>
<keyword evidence="1" id="KW-0812">Transmembrane</keyword>